<protein>
    <submittedName>
        <fullName evidence="2">Integrin alpha-X-like</fullName>
    </submittedName>
</protein>
<dbReference type="CDD" id="cd01450">
    <property type="entry name" value="vWFA_subfamily_ECM"/>
    <property type="match status" value="1"/>
</dbReference>
<dbReference type="SUPFAM" id="SSF53300">
    <property type="entry name" value="vWA-like"/>
    <property type="match status" value="1"/>
</dbReference>
<evidence type="ECO:0000313" key="2">
    <source>
        <dbReference type="EMBL" id="CAB3257342.1"/>
    </source>
</evidence>
<dbReference type="PANTHER" id="PTHR24020">
    <property type="entry name" value="COLLAGEN ALPHA"/>
    <property type="match status" value="1"/>
</dbReference>
<evidence type="ECO:0000259" key="1">
    <source>
        <dbReference type="PROSITE" id="PS50234"/>
    </source>
</evidence>
<keyword evidence="2" id="KW-0401">Integrin</keyword>
<dbReference type="PRINTS" id="PR00453">
    <property type="entry name" value="VWFADOMAIN"/>
</dbReference>
<dbReference type="SMART" id="SM00327">
    <property type="entry name" value="VWA"/>
    <property type="match status" value="1"/>
</dbReference>
<dbReference type="AlphaFoldDB" id="A0A6F9DFE4"/>
<gene>
    <name evidence="2" type="primary">Itgax</name>
</gene>
<dbReference type="InterPro" id="IPR036465">
    <property type="entry name" value="vWFA_dom_sf"/>
</dbReference>
<reference evidence="2" key="1">
    <citation type="submission" date="2020-04" db="EMBL/GenBank/DDBJ databases">
        <authorList>
            <person name="Neveu A P."/>
        </authorList>
    </citation>
    <scope>NUCLEOTIDE SEQUENCE</scope>
    <source>
        <tissue evidence="2">Whole embryo</tissue>
    </source>
</reference>
<dbReference type="InterPro" id="IPR002035">
    <property type="entry name" value="VWF_A"/>
</dbReference>
<dbReference type="Pfam" id="PF00092">
    <property type="entry name" value="VWA"/>
    <property type="match status" value="1"/>
</dbReference>
<organism evidence="2">
    <name type="scientific">Phallusia mammillata</name>
    <dbReference type="NCBI Taxonomy" id="59560"/>
    <lineage>
        <taxon>Eukaryota</taxon>
        <taxon>Metazoa</taxon>
        <taxon>Chordata</taxon>
        <taxon>Tunicata</taxon>
        <taxon>Ascidiacea</taxon>
        <taxon>Phlebobranchia</taxon>
        <taxon>Ascidiidae</taxon>
        <taxon>Phallusia</taxon>
    </lineage>
</organism>
<dbReference type="GO" id="GO:0007229">
    <property type="term" value="P:integrin-mediated signaling pathway"/>
    <property type="evidence" value="ECO:0007669"/>
    <property type="project" value="UniProtKB-KW"/>
</dbReference>
<dbReference type="EMBL" id="LR786069">
    <property type="protein sequence ID" value="CAB3257342.1"/>
    <property type="molecule type" value="mRNA"/>
</dbReference>
<dbReference type="Gene3D" id="3.40.50.410">
    <property type="entry name" value="von Willebrand factor, type A domain"/>
    <property type="match status" value="1"/>
</dbReference>
<proteinExistence type="evidence at transcript level"/>
<dbReference type="InterPro" id="IPR050525">
    <property type="entry name" value="ECM_Assembly_Org"/>
</dbReference>
<accession>A0A6F9DFE4</accession>
<feature type="domain" description="VWFA" evidence="1">
    <location>
        <begin position="145"/>
        <end position="333"/>
    </location>
</feature>
<dbReference type="PROSITE" id="PS50234">
    <property type="entry name" value="VWFA"/>
    <property type="match status" value="1"/>
</dbReference>
<dbReference type="PANTHER" id="PTHR24020:SF20">
    <property type="entry name" value="PH DOMAIN-CONTAINING PROTEIN"/>
    <property type="match status" value="1"/>
</dbReference>
<sequence>MVEVERKYSNSCYSIMKAFTDKTPVVEVKEVTSCSPKHQCLTVKTVADAQVKMNGDSFEATVTYGACIPSIACPVTSCSDLMTSLRGIDLPFTMNFTTCEVECCDEDLCNDDQPPPTTATPTTLPTTTALPLTTDEYGCWNQRRDVMFLLDGSGSFTALEFMEILKFVNQLVEGFDLELTRVGVMQFSHWYRHRPMTTRAQTLLKTHIYLGQYSDADQLQAAISGINHHGYTTYIAHAIEKAISIDFPRAGRFSDSCTSKIIVVVSDGKATDANYLPTTTGLGRALGFNFFAVGIGDREMRELQIIANGKVGSDERLFVVPWADQLTTVARQLSAEILM</sequence>
<name>A0A6F9DFE4_9ASCI</name>